<dbReference type="GeneID" id="54563555"/>
<dbReference type="RefSeq" id="XP_033663331.1">
    <property type="nucleotide sequence ID" value="XM_033810283.1"/>
</dbReference>
<organism evidence="1 2">
    <name type="scientific">Zasmidium cellare ATCC 36951</name>
    <dbReference type="NCBI Taxonomy" id="1080233"/>
    <lineage>
        <taxon>Eukaryota</taxon>
        <taxon>Fungi</taxon>
        <taxon>Dikarya</taxon>
        <taxon>Ascomycota</taxon>
        <taxon>Pezizomycotina</taxon>
        <taxon>Dothideomycetes</taxon>
        <taxon>Dothideomycetidae</taxon>
        <taxon>Mycosphaerellales</taxon>
        <taxon>Mycosphaerellaceae</taxon>
        <taxon>Zasmidium</taxon>
    </lineage>
</organism>
<dbReference type="Proteomes" id="UP000799537">
    <property type="component" value="Unassembled WGS sequence"/>
</dbReference>
<dbReference type="InterPro" id="IPR009784">
    <property type="entry name" value="DUF1349"/>
</dbReference>
<feature type="non-terminal residue" evidence="1">
    <location>
        <position position="1"/>
    </location>
</feature>
<dbReference type="PANTHER" id="PTHR35332:SF2">
    <property type="entry name" value="REGULATION OF ENOLASE PROTEIN 1"/>
    <property type="match status" value="1"/>
</dbReference>
<dbReference type="OrthoDB" id="42525at2759"/>
<sequence length="174" mass="19747">ITPKSPTTFTLTTPPATDLWRPNTTANNFTAPYIYTTCLSSAFKSISVTLSSNWKTRYDQGGIAVFFPCSNHHHDERHQKGRREPLKWVKTGIEFENSAPQFGTVGTYAFSDWSLIPAGSNQGRFVVERSTTEMWVYAVLEEERYPLREVTWAFLEERGEEGAEVWVGVYAAKP</sequence>
<proteinExistence type="predicted"/>
<reference evidence="1" key="1">
    <citation type="journal article" date="2020" name="Stud. Mycol.">
        <title>101 Dothideomycetes genomes: a test case for predicting lifestyles and emergence of pathogens.</title>
        <authorList>
            <person name="Haridas S."/>
            <person name="Albert R."/>
            <person name="Binder M."/>
            <person name="Bloem J."/>
            <person name="Labutti K."/>
            <person name="Salamov A."/>
            <person name="Andreopoulos B."/>
            <person name="Baker S."/>
            <person name="Barry K."/>
            <person name="Bills G."/>
            <person name="Bluhm B."/>
            <person name="Cannon C."/>
            <person name="Castanera R."/>
            <person name="Culley D."/>
            <person name="Daum C."/>
            <person name="Ezra D."/>
            <person name="Gonzalez J."/>
            <person name="Henrissat B."/>
            <person name="Kuo A."/>
            <person name="Liang C."/>
            <person name="Lipzen A."/>
            <person name="Lutzoni F."/>
            <person name="Magnuson J."/>
            <person name="Mondo S."/>
            <person name="Nolan M."/>
            <person name="Ohm R."/>
            <person name="Pangilinan J."/>
            <person name="Park H.-J."/>
            <person name="Ramirez L."/>
            <person name="Alfaro M."/>
            <person name="Sun H."/>
            <person name="Tritt A."/>
            <person name="Yoshinaga Y."/>
            <person name="Zwiers L.-H."/>
            <person name="Turgeon B."/>
            <person name="Goodwin S."/>
            <person name="Spatafora J."/>
            <person name="Crous P."/>
            <person name="Grigoriev I."/>
        </authorList>
    </citation>
    <scope>NUCLEOTIDE SEQUENCE</scope>
    <source>
        <strain evidence="1">ATCC 36951</strain>
    </source>
</reference>
<evidence type="ECO:0000313" key="1">
    <source>
        <dbReference type="EMBL" id="KAF2162442.1"/>
    </source>
</evidence>
<gene>
    <name evidence="1" type="ORF">M409DRAFT_33236</name>
</gene>
<evidence type="ECO:0000313" key="2">
    <source>
        <dbReference type="Proteomes" id="UP000799537"/>
    </source>
</evidence>
<dbReference type="PANTHER" id="PTHR35332">
    <property type="entry name" value="REGULATION OF ENOLASE PROTEIN 1"/>
    <property type="match status" value="1"/>
</dbReference>
<protein>
    <submittedName>
        <fullName evidence="1">Uncharacterized protein</fullName>
    </submittedName>
</protein>
<name>A0A6A6C958_ZASCE</name>
<keyword evidence="2" id="KW-1185">Reference proteome</keyword>
<dbReference type="Pfam" id="PF07081">
    <property type="entry name" value="DUF1349"/>
    <property type="match status" value="1"/>
</dbReference>
<accession>A0A6A6C958</accession>
<feature type="non-terminal residue" evidence="1">
    <location>
        <position position="174"/>
    </location>
</feature>
<dbReference type="AlphaFoldDB" id="A0A6A6C958"/>
<dbReference type="EMBL" id="ML993613">
    <property type="protein sequence ID" value="KAF2162442.1"/>
    <property type="molecule type" value="Genomic_DNA"/>
</dbReference>
<dbReference type="Gene3D" id="2.60.120.200">
    <property type="match status" value="1"/>
</dbReference>